<feature type="region of interest" description="Disordered" evidence="1">
    <location>
        <begin position="1"/>
        <end position="78"/>
    </location>
</feature>
<protein>
    <submittedName>
        <fullName evidence="2">WGS project CCBQ000000000 data, contig 00101</fullName>
    </submittedName>
</protein>
<sequence length="154" mass="15694">MNGITTIYTTTCPIGTTTAETPSTKLVTSESSKGDKPGAQTSAASQTTEVRTSTIEETSVVESGKNKPSESQTSVASPATTLLISDTIFTSSVSAETSDDQEQNTYTSTKQTVSQSGAAVTPSSSSEGGVKSVYEGGAVKLLASPLIAVFLALL</sequence>
<evidence type="ECO:0000256" key="1">
    <source>
        <dbReference type="SAM" id="MobiDB-lite"/>
    </source>
</evidence>
<dbReference type="EMBL" id="CCBQ010000069">
    <property type="protein sequence ID" value="CDO96622.1"/>
    <property type="molecule type" value="Genomic_DNA"/>
</dbReference>
<comment type="caution">
    <text evidence="2">The sequence shown here is derived from an EMBL/GenBank/DDBJ whole genome shotgun (WGS) entry which is preliminary data.</text>
</comment>
<feature type="region of interest" description="Disordered" evidence="1">
    <location>
        <begin position="93"/>
        <end position="130"/>
    </location>
</feature>
<feature type="compositionally biased region" description="Polar residues" evidence="1">
    <location>
        <begin position="22"/>
        <end position="31"/>
    </location>
</feature>
<dbReference type="AlphaFoldDB" id="A0A0A8LDX8"/>
<dbReference type="Proteomes" id="UP000031516">
    <property type="component" value="Unassembled WGS sequence"/>
</dbReference>
<feature type="compositionally biased region" description="Low complexity" evidence="1">
    <location>
        <begin position="1"/>
        <end position="21"/>
    </location>
</feature>
<feature type="compositionally biased region" description="Polar residues" evidence="1">
    <location>
        <begin position="69"/>
        <end position="78"/>
    </location>
</feature>
<keyword evidence="3" id="KW-1185">Reference proteome</keyword>
<feature type="compositionally biased region" description="Polar residues" evidence="1">
    <location>
        <begin position="39"/>
        <end position="61"/>
    </location>
</feature>
<feature type="compositionally biased region" description="Polar residues" evidence="1">
    <location>
        <begin position="103"/>
        <end position="127"/>
    </location>
</feature>
<organism evidence="2 3">
    <name type="scientific">Kluyveromyces dobzhanskii CBS 2104</name>
    <dbReference type="NCBI Taxonomy" id="1427455"/>
    <lineage>
        <taxon>Eukaryota</taxon>
        <taxon>Fungi</taxon>
        <taxon>Dikarya</taxon>
        <taxon>Ascomycota</taxon>
        <taxon>Saccharomycotina</taxon>
        <taxon>Saccharomycetes</taxon>
        <taxon>Saccharomycetales</taxon>
        <taxon>Saccharomycetaceae</taxon>
        <taxon>Kluyveromyces</taxon>
    </lineage>
</organism>
<name>A0A0A8LDX8_9SACH</name>
<evidence type="ECO:0000313" key="3">
    <source>
        <dbReference type="Proteomes" id="UP000031516"/>
    </source>
</evidence>
<proteinExistence type="predicted"/>
<reference evidence="2 3" key="1">
    <citation type="submission" date="2014-03" db="EMBL/GenBank/DDBJ databases">
        <title>The genome of Kluyveromyces dobzhanskii.</title>
        <authorList>
            <person name="Nystedt B."/>
            <person name="Astrom S."/>
        </authorList>
    </citation>
    <scope>NUCLEOTIDE SEQUENCE [LARGE SCALE GENOMIC DNA]</scope>
    <source>
        <strain evidence="2 3">CBS 2104</strain>
    </source>
</reference>
<evidence type="ECO:0000313" key="2">
    <source>
        <dbReference type="EMBL" id="CDO96622.1"/>
    </source>
</evidence>
<gene>
    <name evidence="2" type="ORF">KLDO_g4821</name>
</gene>
<accession>A0A0A8LDX8</accession>